<dbReference type="EnsemblPlants" id="Kaladp0456s0003.1.v1.1">
    <property type="protein sequence ID" value="Kaladp0456s0003.1.v1.1.CDS.1"/>
    <property type="gene ID" value="Kaladp0456s0003.v1.1"/>
</dbReference>
<organism evidence="1 2">
    <name type="scientific">Kalanchoe fedtschenkoi</name>
    <name type="common">Lavender scallops</name>
    <name type="synonym">South American air plant</name>
    <dbReference type="NCBI Taxonomy" id="63787"/>
    <lineage>
        <taxon>Eukaryota</taxon>
        <taxon>Viridiplantae</taxon>
        <taxon>Streptophyta</taxon>
        <taxon>Embryophyta</taxon>
        <taxon>Tracheophyta</taxon>
        <taxon>Spermatophyta</taxon>
        <taxon>Magnoliopsida</taxon>
        <taxon>eudicotyledons</taxon>
        <taxon>Gunneridae</taxon>
        <taxon>Pentapetalae</taxon>
        <taxon>Saxifragales</taxon>
        <taxon>Crassulaceae</taxon>
        <taxon>Kalanchoe</taxon>
    </lineage>
</organism>
<reference evidence="1" key="1">
    <citation type="submission" date="2021-01" db="UniProtKB">
        <authorList>
            <consortium name="EnsemblPlants"/>
        </authorList>
    </citation>
    <scope>IDENTIFICATION</scope>
</reference>
<evidence type="ECO:0000313" key="2">
    <source>
        <dbReference type="Proteomes" id="UP000594263"/>
    </source>
</evidence>
<name>A0A7N0V9L3_KALFE</name>
<dbReference type="Gramene" id="Kaladp0456s0003.1.v1.1">
    <property type="protein sequence ID" value="Kaladp0456s0003.1.v1.1.CDS.1"/>
    <property type="gene ID" value="Kaladp0456s0003.v1.1"/>
</dbReference>
<sequence>MAFTPNSMIRKERLGAKYLSTGLTCWYNMLNIFRLMLPLAGGIFRCLSLCSCLTILQCSNGRIKLQLLNDSSVFHYMLL</sequence>
<dbReference type="AlphaFoldDB" id="A0A7N0V9L3"/>
<proteinExistence type="predicted"/>
<evidence type="ECO:0000313" key="1">
    <source>
        <dbReference type="EnsemblPlants" id="Kaladp0456s0003.1.v1.1.CDS.1"/>
    </source>
</evidence>
<dbReference type="Proteomes" id="UP000594263">
    <property type="component" value="Unplaced"/>
</dbReference>
<accession>A0A7N0V9L3</accession>
<protein>
    <submittedName>
        <fullName evidence="1">Uncharacterized protein</fullName>
    </submittedName>
</protein>
<keyword evidence="2" id="KW-1185">Reference proteome</keyword>